<dbReference type="AlphaFoldDB" id="A0AAW2ADV5"/>
<dbReference type="SUPFAM" id="SSF55811">
    <property type="entry name" value="Nudix"/>
    <property type="match status" value="1"/>
</dbReference>
<dbReference type="SUPFAM" id="SSF48150">
    <property type="entry name" value="DNA-glycosylase"/>
    <property type="match status" value="1"/>
</dbReference>
<evidence type="ECO:0000256" key="3">
    <source>
        <dbReference type="ARBA" id="ARBA00004173"/>
    </source>
</evidence>
<dbReference type="InterPro" id="IPR003651">
    <property type="entry name" value="Endonuclease3_FeS-loop_motif"/>
</dbReference>
<accession>A0AAW2ADV5</accession>
<dbReference type="InterPro" id="IPR023170">
    <property type="entry name" value="HhH_base_excis_C"/>
</dbReference>
<dbReference type="GO" id="GO:0006284">
    <property type="term" value="P:base-excision repair"/>
    <property type="evidence" value="ECO:0007669"/>
    <property type="project" value="UniProtKB-UniRule"/>
</dbReference>
<dbReference type="FunFam" id="3.90.79.10:FF:000026">
    <property type="entry name" value="Adenine DNA glycosylase"/>
    <property type="match status" value="1"/>
</dbReference>
<dbReference type="GO" id="GO:0006298">
    <property type="term" value="P:mismatch repair"/>
    <property type="evidence" value="ECO:0007669"/>
    <property type="project" value="TreeGrafter"/>
</dbReference>
<dbReference type="GO" id="GO:0051539">
    <property type="term" value="F:4 iron, 4 sulfur cluster binding"/>
    <property type="evidence" value="ECO:0007669"/>
    <property type="project" value="UniProtKB-UniRule"/>
</dbReference>
<dbReference type="GO" id="GO:0034039">
    <property type="term" value="F:8-oxo-7,8-dihydroguanine DNA N-glycosylase activity"/>
    <property type="evidence" value="ECO:0007669"/>
    <property type="project" value="TreeGrafter"/>
</dbReference>
<dbReference type="InterPro" id="IPR003265">
    <property type="entry name" value="HhH-GPD_domain"/>
</dbReference>
<keyword evidence="22" id="KW-1185">Reference proteome</keyword>
<keyword evidence="8" id="KW-0479">Metal-binding</keyword>
<evidence type="ECO:0000256" key="8">
    <source>
        <dbReference type="ARBA" id="ARBA00022723"/>
    </source>
</evidence>
<evidence type="ECO:0000256" key="12">
    <source>
        <dbReference type="ARBA" id="ARBA00023014"/>
    </source>
</evidence>
<sequence>MSRLRSAVQKGKRAALENTEMVKSSNKKKSKPAIKEEEPSESEPSSYHFFHDPSEISLFRSHILQWYDQNKRELPWRTLAMTEPDVNIRTYAVWVSEIMLQQTQVATVIDYYNRWMKRWPTVEKLAAATLEEVNQMWAGLGYYSRGRRLHEGAQKVVSELNGQMPKTTPGLLKQLPGVGRYTAGAIGSIALGQVTGAVDGNVIRVLCRVRAIGADSSSPTVTDALWKIADTLVDRERPGDFNQAMMELGARVCTPKSPLCSQCPIQTHCRAFRTVSIKQEIDSRRLLNKLSTPVPDIENCLAAGSCNLCLSQDWDPQLGVQNYPRKPAKKAPRAEQTLTCIVERKRNGEEMEYLLTQRPSKGLLAGMWELPSMLLEADVPKSKYKGLICDMLQKLLETSLDTHSVQFVGEVVHIFSHIHQTYVVFSVHVSDWSDGEREQKTCWLSKSALHEAAVSTGVKKIMKLYESSNTVDIKEKKRKPGPEKRSNKLKKPTTGGPKQLCLSKFFSTSKATA</sequence>
<evidence type="ECO:0000256" key="13">
    <source>
        <dbReference type="ARBA" id="ARBA00023128"/>
    </source>
</evidence>
<dbReference type="SMART" id="SM00525">
    <property type="entry name" value="FES"/>
    <property type="match status" value="1"/>
</dbReference>
<keyword evidence="14" id="KW-0234">DNA repair</keyword>
<dbReference type="GO" id="GO:0046872">
    <property type="term" value="F:metal ion binding"/>
    <property type="evidence" value="ECO:0007669"/>
    <property type="project" value="UniProtKB-UniRule"/>
</dbReference>
<dbReference type="FunFam" id="1.10.340.30:FF:000002">
    <property type="entry name" value="Adenine DNA glycosylase"/>
    <property type="match status" value="1"/>
</dbReference>
<evidence type="ECO:0000259" key="20">
    <source>
        <dbReference type="SMART" id="SM00478"/>
    </source>
</evidence>
<comment type="function">
    <text evidence="17">Involved in oxidative DNA damage repair. Initiates repair of A*oxoG to C*G by removing the inappropriately paired adenine base from the DNA backbone. Possesses both adenine and 2-OH-A DNA glycosylase activities.</text>
</comment>
<feature type="domain" description="HhH-GPD" evidence="20">
    <location>
        <begin position="99"/>
        <end position="251"/>
    </location>
</feature>
<dbReference type="GO" id="GO:0005739">
    <property type="term" value="C:mitochondrion"/>
    <property type="evidence" value="ECO:0007669"/>
    <property type="project" value="UniProtKB-SubCell"/>
</dbReference>
<dbReference type="PROSITE" id="PS01155">
    <property type="entry name" value="ENDONUCLEASE_III_2"/>
    <property type="match status" value="1"/>
</dbReference>
<evidence type="ECO:0000256" key="14">
    <source>
        <dbReference type="ARBA" id="ARBA00023204"/>
    </source>
</evidence>
<evidence type="ECO:0000313" key="22">
    <source>
        <dbReference type="Proteomes" id="UP001479290"/>
    </source>
</evidence>
<dbReference type="PANTHER" id="PTHR42944:SF1">
    <property type="entry name" value="ADENINE DNA GLYCOSYLASE"/>
    <property type="match status" value="1"/>
</dbReference>
<keyword evidence="16 18" id="KW-0326">Glycosidase</keyword>
<keyword evidence="7" id="KW-0004">4Fe-4S</keyword>
<evidence type="ECO:0000256" key="5">
    <source>
        <dbReference type="ARBA" id="ARBA00012045"/>
    </source>
</evidence>
<dbReference type="InterPro" id="IPR011257">
    <property type="entry name" value="DNA_glycosylase"/>
</dbReference>
<dbReference type="InterPro" id="IPR044298">
    <property type="entry name" value="MIG/MutY"/>
</dbReference>
<dbReference type="EC" id="3.2.2.31" evidence="5 18"/>
<comment type="function">
    <text evidence="18">Adenine glycosylase active on G-A mispairs.</text>
</comment>
<evidence type="ECO:0000256" key="9">
    <source>
        <dbReference type="ARBA" id="ARBA00022763"/>
    </source>
</evidence>
<evidence type="ECO:0000256" key="16">
    <source>
        <dbReference type="ARBA" id="ARBA00023295"/>
    </source>
</evidence>
<evidence type="ECO:0000256" key="7">
    <source>
        <dbReference type="ARBA" id="ARBA00022485"/>
    </source>
</evidence>
<dbReference type="FunFam" id="1.10.1670.10:FF:000002">
    <property type="entry name" value="Adenine DNA glycosylase"/>
    <property type="match status" value="1"/>
</dbReference>
<dbReference type="EMBL" id="JAWDJR010000008">
    <property type="protein sequence ID" value="KAK9970844.1"/>
    <property type="molecule type" value="Genomic_DNA"/>
</dbReference>
<keyword evidence="12" id="KW-0411">Iron-sulfur</keyword>
<dbReference type="InterPro" id="IPR029119">
    <property type="entry name" value="MutY_C"/>
</dbReference>
<dbReference type="PANTHER" id="PTHR42944">
    <property type="entry name" value="ADENINE DNA GLYCOSYLASE"/>
    <property type="match status" value="1"/>
</dbReference>
<dbReference type="InterPro" id="IPR004036">
    <property type="entry name" value="Endonuclease-III-like_CS2"/>
</dbReference>
<keyword evidence="10" id="KW-0378">Hydrolase</keyword>
<feature type="compositionally biased region" description="Basic and acidic residues" evidence="19">
    <location>
        <begin position="472"/>
        <end position="486"/>
    </location>
</feature>
<evidence type="ECO:0000256" key="2">
    <source>
        <dbReference type="ARBA" id="ARBA00004123"/>
    </source>
</evidence>
<dbReference type="GO" id="GO:0005634">
    <property type="term" value="C:nucleus"/>
    <property type="evidence" value="ECO:0007669"/>
    <property type="project" value="UniProtKB-SubCell"/>
</dbReference>
<dbReference type="CDD" id="cd00056">
    <property type="entry name" value="ENDO3c"/>
    <property type="match status" value="1"/>
</dbReference>
<feature type="region of interest" description="Disordered" evidence="19">
    <location>
        <begin position="1"/>
        <end position="47"/>
    </location>
</feature>
<organism evidence="21 22">
    <name type="scientific">Culter alburnus</name>
    <name type="common">Topmouth culter</name>
    <dbReference type="NCBI Taxonomy" id="194366"/>
    <lineage>
        <taxon>Eukaryota</taxon>
        <taxon>Metazoa</taxon>
        <taxon>Chordata</taxon>
        <taxon>Craniata</taxon>
        <taxon>Vertebrata</taxon>
        <taxon>Euteleostomi</taxon>
        <taxon>Actinopterygii</taxon>
        <taxon>Neopterygii</taxon>
        <taxon>Teleostei</taxon>
        <taxon>Ostariophysi</taxon>
        <taxon>Cypriniformes</taxon>
        <taxon>Xenocyprididae</taxon>
        <taxon>Xenocypridinae</taxon>
        <taxon>Culter</taxon>
    </lineage>
</organism>
<evidence type="ECO:0000256" key="4">
    <source>
        <dbReference type="ARBA" id="ARBA00008343"/>
    </source>
</evidence>
<dbReference type="Gene3D" id="1.10.340.30">
    <property type="entry name" value="Hypothetical protein, domain 2"/>
    <property type="match status" value="1"/>
</dbReference>
<evidence type="ECO:0000256" key="10">
    <source>
        <dbReference type="ARBA" id="ARBA00022801"/>
    </source>
</evidence>
<dbReference type="GO" id="GO:0000701">
    <property type="term" value="F:purine-specific mismatch base pair DNA N-glycosylase activity"/>
    <property type="evidence" value="ECO:0007669"/>
    <property type="project" value="UniProtKB-EC"/>
</dbReference>
<comment type="similarity">
    <text evidence="4 18">Belongs to the Nth/MutY family.</text>
</comment>
<protein>
    <recommendedName>
        <fullName evidence="6 18">Adenine DNA glycosylase</fullName>
        <ecNumber evidence="5 18">3.2.2.31</ecNumber>
    </recommendedName>
</protein>
<feature type="region of interest" description="Disordered" evidence="19">
    <location>
        <begin position="472"/>
        <end position="500"/>
    </location>
</feature>
<dbReference type="CDD" id="cd03431">
    <property type="entry name" value="NUDIX_DNA_Glycosylase_C-MutY"/>
    <property type="match status" value="1"/>
</dbReference>
<comment type="cofactor">
    <cofactor evidence="18">
        <name>[4Fe-4S] cluster</name>
        <dbReference type="ChEBI" id="CHEBI:49883"/>
    </cofactor>
    <text evidence="18">Binds 1 [4Fe-4S] cluster.</text>
</comment>
<comment type="catalytic activity">
    <reaction evidence="1 18">
        <text>Hydrolyzes free adenine bases from 7,8-dihydro-8-oxoguanine:adenine mismatched double-stranded DNA, leaving an apurinic site.</text>
        <dbReference type="EC" id="3.2.2.31"/>
    </reaction>
</comment>
<evidence type="ECO:0000256" key="1">
    <source>
        <dbReference type="ARBA" id="ARBA00000843"/>
    </source>
</evidence>
<dbReference type="Gene3D" id="3.90.79.10">
    <property type="entry name" value="Nucleoside Triphosphate Pyrophosphohydrolase"/>
    <property type="match status" value="1"/>
</dbReference>
<evidence type="ECO:0000256" key="18">
    <source>
        <dbReference type="RuleBase" id="RU365096"/>
    </source>
</evidence>
<dbReference type="Proteomes" id="UP001479290">
    <property type="component" value="Unassembled WGS sequence"/>
</dbReference>
<dbReference type="Pfam" id="PF00730">
    <property type="entry name" value="HhH-GPD"/>
    <property type="match status" value="1"/>
</dbReference>
<comment type="subcellular location">
    <subcellularLocation>
        <location evidence="3">Mitochondrion</location>
    </subcellularLocation>
    <subcellularLocation>
        <location evidence="2">Nucleus</location>
    </subcellularLocation>
</comment>
<evidence type="ECO:0000256" key="17">
    <source>
        <dbReference type="ARBA" id="ARBA00058024"/>
    </source>
</evidence>
<proteinExistence type="inferred from homology"/>
<keyword evidence="9 18" id="KW-0227">DNA damage</keyword>
<evidence type="ECO:0000256" key="15">
    <source>
        <dbReference type="ARBA" id="ARBA00023242"/>
    </source>
</evidence>
<evidence type="ECO:0000256" key="19">
    <source>
        <dbReference type="SAM" id="MobiDB-lite"/>
    </source>
</evidence>
<keyword evidence="11 18" id="KW-0408">Iron</keyword>
<dbReference type="Gene3D" id="1.10.1670.10">
    <property type="entry name" value="Helix-hairpin-Helix base-excision DNA repair enzymes (C-terminal)"/>
    <property type="match status" value="1"/>
</dbReference>
<dbReference type="PROSITE" id="PS00764">
    <property type="entry name" value="ENDONUCLEASE_III_1"/>
    <property type="match status" value="1"/>
</dbReference>
<keyword evidence="15" id="KW-0539">Nucleus</keyword>
<name>A0AAW2ADV5_CULAL</name>
<dbReference type="Pfam" id="PF14815">
    <property type="entry name" value="NUDIX_4"/>
    <property type="match status" value="1"/>
</dbReference>
<dbReference type="Pfam" id="PF10576">
    <property type="entry name" value="EndIII_4Fe-2S"/>
    <property type="match status" value="1"/>
</dbReference>
<dbReference type="InterPro" id="IPR004035">
    <property type="entry name" value="Endouclease-III_FeS-bd_BS"/>
</dbReference>
<dbReference type="GO" id="GO:0032357">
    <property type="term" value="F:oxidized purine DNA binding"/>
    <property type="evidence" value="ECO:0007669"/>
    <property type="project" value="TreeGrafter"/>
</dbReference>
<keyword evidence="13" id="KW-0496">Mitochondrion</keyword>
<evidence type="ECO:0000256" key="11">
    <source>
        <dbReference type="ARBA" id="ARBA00023004"/>
    </source>
</evidence>
<evidence type="ECO:0000313" key="21">
    <source>
        <dbReference type="EMBL" id="KAK9970844.1"/>
    </source>
</evidence>
<dbReference type="GO" id="GO:0035485">
    <property type="term" value="F:adenine/guanine mispair binding"/>
    <property type="evidence" value="ECO:0007669"/>
    <property type="project" value="TreeGrafter"/>
</dbReference>
<dbReference type="SMART" id="SM00478">
    <property type="entry name" value="ENDO3c"/>
    <property type="match status" value="1"/>
</dbReference>
<evidence type="ECO:0000256" key="6">
    <source>
        <dbReference type="ARBA" id="ARBA00022023"/>
    </source>
</evidence>
<gene>
    <name evidence="21" type="ORF">ABG768_026750</name>
</gene>
<dbReference type="InterPro" id="IPR015797">
    <property type="entry name" value="NUDIX_hydrolase-like_dom_sf"/>
</dbReference>
<reference evidence="21 22" key="1">
    <citation type="submission" date="2024-05" db="EMBL/GenBank/DDBJ databases">
        <title>A high-quality chromosomal-level genome assembly of Topmouth culter (Culter alburnus).</title>
        <authorList>
            <person name="Zhao H."/>
        </authorList>
    </citation>
    <scope>NUCLEOTIDE SEQUENCE [LARGE SCALE GENOMIC DNA]</scope>
    <source>
        <strain evidence="21">CATC2023</strain>
        <tissue evidence="21">Muscle</tissue>
    </source>
</reference>
<comment type="caution">
    <text evidence="21">The sequence shown here is derived from an EMBL/GenBank/DDBJ whole genome shotgun (WGS) entry which is preliminary data.</text>
</comment>